<dbReference type="Pfam" id="PF07690">
    <property type="entry name" value="MFS_1"/>
    <property type="match status" value="1"/>
</dbReference>
<dbReference type="InterPro" id="IPR036259">
    <property type="entry name" value="MFS_trans_sf"/>
</dbReference>
<accession>A0A059FN31</accession>
<dbReference type="PROSITE" id="PS50850">
    <property type="entry name" value="MFS"/>
    <property type="match status" value="1"/>
</dbReference>
<dbReference type="InterPro" id="IPR020846">
    <property type="entry name" value="MFS_dom"/>
</dbReference>
<feature type="transmembrane region" description="Helical" evidence="4">
    <location>
        <begin position="268"/>
        <end position="288"/>
    </location>
</feature>
<feature type="transmembrane region" description="Helical" evidence="4">
    <location>
        <begin position="81"/>
        <end position="100"/>
    </location>
</feature>
<organism evidence="6 7">
    <name type="scientific">Hyphomonas hirschiana VP5</name>
    <dbReference type="NCBI Taxonomy" id="1280951"/>
    <lineage>
        <taxon>Bacteria</taxon>
        <taxon>Pseudomonadati</taxon>
        <taxon>Pseudomonadota</taxon>
        <taxon>Alphaproteobacteria</taxon>
        <taxon>Hyphomonadales</taxon>
        <taxon>Hyphomonadaceae</taxon>
        <taxon>Hyphomonas</taxon>
    </lineage>
</organism>
<evidence type="ECO:0000256" key="2">
    <source>
        <dbReference type="ARBA" id="ARBA00022989"/>
    </source>
</evidence>
<reference evidence="6 7" key="1">
    <citation type="submission" date="2013-04" db="EMBL/GenBank/DDBJ databases">
        <title>Hyphomonas hirschiana VP5 Genome Sequencing.</title>
        <authorList>
            <person name="Lai Q."/>
            <person name="Shao Z."/>
        </authorList>
    </citation>
    <scope>NUCLEOTIDE SEQUENCE [LARGE SCALE GENOMIC DNA]</scope>
    <source>
        <strain evidence="6 7">VP5</strain>
    </source>
</reference>
<evidence type="ECO:0000313" key="7">
    <source>
        <dbReference type="Proteomes" id="UP000025061"/>
    </source>
</evidence>
<feature type="transmembrane region" description="Helical" evidence="4">
    <location>
        <begin position="326"/>
        <end position="345"/>
    </location>
</feature>
<feature type="transmembrane region" description="Helical" evidence="4">
    <location>
        <begin position="149"/>
        <end position="174"/>
    </location>
</feature>
<dbReference type="Gene3D" id="1.20.1250.20">
    <property type="entry name" value="MFS general substrate transporter like domains"/>
    <property type="match status" value="1"/>
</dbReference>
<feature type="transmembrane region" description="Helical" evidence="4">
    <location>
        <begin position="300"/>
        <end position="320"/>
    </location>
</feature>
<feature type="transmembrane region" description="Helical" evidence="4">
    <location>
        <begin position="18"/>
        <end position="39"/>
    </location>
</feature>
<sequence>MDDTETPLHPLSPFQRGMLMLATIAMGAGMSINFVVVAPLTRKAGLGEVEVAAILTLSTLLYAVMIPRWGRIADRVGRKRVMVFSLIAMGVTNMAFLFALEAGLAGVITGTSLMLTLIFVRLWFGLLTPGLQPASMAAMTDATTIRDRAAGLGMLGAGMSIGSILGPAGAAALAPFGALAPLWGTIVFCILIGILLGFSLPRTVKRPRNAARPKPLSMFDARVRPHLLFLLSYFIGVGMVQQTLGWFIEDRYALAGDDPAAVGQTAVLYTGIVFSCMAVSTIAVQFGYISRLKPDPRKILWVGLALVAVGYTAADVFHAFPVLCAAFLLIGAGSALAIPSANALGSLSVSREEQGAAAALMSAAPPAGFIFGPLMGAGLYQVNHALPLIASAVLVGSLAVYAMLVTARRPLAEG</sequence>
<dbReference type="PANTHER" id="PTHR23546:SF1">
    <property type="entry name" value="MEMBRANE PROTEIN"/>
    <property type="match status" value="1"/>
</dbReference>
<keyword evidence="7" id="KW-1185">Reference proteome</keyword>
<dbReference type="EMBL" id="ARYI01000010">
    <property type="protein sequence ID" value="KCZ92070.1"/>
    <property type="molecule type" value="Genomic_DNA"/>
</dbReference>
<keyword evidence="1 4" id="KW-0812">Transmembrane</keyword>
<dbReference type="PANTHER" id="PTHR23546">
    <property type="entry name" value="TRANSPORT PROTEIN"/>
    <property type="match status" value="1"/>
</dbReference>
<feature type="transmembrane region" description="Helical" evidence="4">
    <location>
        <begin position="227"/>
        <end position="248"/>
    </location>
</feature>
<evidence type="ECO:0000256" key="3">
    <source>
        <dbReference type="ARBA" id="ARBA00023136"/>
    </source>
</evidence>
<feature type="domain" description="Major facilitator superfamily (MFS) profile" evidence="5">
    <location>
        <begin position="15"/>
        <end position="408"/>
    </location>
</feature>
<name>A0A059FN31_9PROT</name>
<proteinExistence type="predicted"/>
<dbReference type="PATRIC" id="fig|1280951.3.peg.2537"/>
<evidence type="ECO:0000259" key="5">
    <source>
        <dbReference type="PROSITE" id="PS50850"/>
    </source>
</evidence>
<gene>
    <name evidence="6" type="ORF">HHI_12594</name>
</gene>
<dbReference type="InterPro" id="IPR011701">
    <property type="entry name" value="MFS"/>
</dbReference>
<keyword evidence="2 4" id="KW-1133">Transmembrane helix</keyword>
<evidence type="ECO:0000313" key="6">
    <source>
        <dbReference type="EMBL" id="KCZ92070.1"/>
    </source>
</evidence>
<dbReference type="Proteomes" id="UP000025061">
    <property type="component" value="Unassembled WGS sequence"/>
</dbReference>
<evidence type="ECO:0000256" key="1">
    <source>
        <dbReference type="ARBA" id="ARBA00022692"/>
    </source>
</evidence>
<dbReference type="GO" id="GO:0022857">
    <property type="term" value="F:transmembrane transporter activity"/>
    <property type="evidence" value="ECO:0007669"/>
    <property type="project" value="InterPro"/>
</dbReference>
<feature type="transmembrane region" description="Helical" evidence="4">
    <location>
        <begin position="386"/>
        <end position="407"/>
    </location>
</feature>
<feature type="transmembrane region" description="Helical" evidence="4">
    <location>
        <begin position="357"/>
        <end position="380"/>
    </location>
</feature>
<evidence type="ECO:0000256" key="4">
    <source>
        <dbReference type="SAM" id="Phobius"/>
    </source>
</evidence>
<protein>
    <submittedName>
        <fullName evidence="6">Major facilitator family transporter</fullName>
    </submittedName>
</protein>
<dbReference type="AlphaFoldDB" id="A0A059FN31"/>
<dbReference type="RefSeq" id="WP_233351936.1">
    <property type="nucleotide sequence ID" value="NZ_ARYI01000010.1"/>
</dbReference>
<feature type="transmembrane region" description="Helical" evidence="4">
    <location>
        <begin position="180"/>
        <end position="200"/>
    </location>
</feature>
<feature type="transmembrane region" description="Helical" evidence="4">
    <location>
        <begin position="51"/>
        <end position="69"/>
    </location>
</feature>
<feature type="transmembrane region" description="Helical" evidence="4">
    <location>
        <begin position="106"/>
        <end position="128"/>
    </location>
</feature>
<keyword evidence="3 4" id="KW-0472">Membrane</keyword>
<comment type="caution">
    <text evidence="6">The sequence shown here is derived from an EMBL/GenBank/DDBJ whole genome shotgun (WGS) entry which is preliminary data.</text>
</comment>
<dbReference type="SUPFAM" id="SSF103473">
    <property type="entry name" value="MFS general substrate transporter"/>
    <property type="match status" value="1"/>
</dbReference>